<evidence type="ECO:0000256" key="3">
    <source>
        <dbReference type="ARBA" id="ARBA00022801"/>
    </source>
</evidence>
<dbReference type="InterPro" id="IPR033740">
    <property type="entry name" value="Pept_M24B"/>
</dbReference>
<organism evidence="7 8">
    <name type="scientific">Candidatus Merdivivens pullicola</name>
    <dbReference type="NCBI Taxonomy" id="2840872"/>
    <lineage>
        <taxon>Bacteria</taxon>
        <taxon>Pseudomonadati</taxon>
        <taxon>Bacteroidota</taxon>
        <taxon>Bacteroidia</taxon>
        <taxon>Bacteroidales</taxon>
        <taxon>Muribaculaceae</taxon>
        <taxon>Muribaculaceae incertae sedis</taxon>
        <taxon>Candidatus Merdivivens</taxon>
    </lineage>
</organism>
<dbReference type="GO" id="GO:0005737">
    <property type="term" value="C:cytoplasm"/>
    <property type="evidence" value="ECO:0007669"/>
    <property type="project" value="UniProtKB-ARBA"/>
</dbReference>
<dbReference type="GO" id="GO:0070006">
    <property type="term" value="F:metalloaminopeptidase activity"/>
    <property type="evidence" value="ECO:0007669"/>
    <property type="project" value="InterPro"/>
</dbReference>
<dbReference type="Pfam" id="PF01321">
    <property type="entry name" value="Creatinase_N"/>
    <property type="match status" value="1"/>
</dbReference>
<dbReference type="PANTHER" id="PTHR43763:SF6">
    <property type="entry name" value="XAA-PRO AMINOPEPTIDASE 1"/>
    <property type="match status" value="1"/>
</dbReference>
<evidence type="ECO:0000256" key="1">
    <source>
        <dbReference type="ARBA" id="ARBA00008766"/>
    </source>
</evidence>
<comment type="caution">
    <text evidence="7">The sequence shown here is derived from an EMBL/GenBank/DDBJ whole genome shotgun (WGS) entry which is preliminary data.</text>
</comment>
<dbReference type="AlphaFoldDB" id="A0A9D9NHI3"/>
<dbReference type="InterPro" id="IPR050422">
    <property type="entry name" value="X-Pro_aminopeptidase_P"/>
</dbReference>
<dbReference type="EMBL" id="JADIMA010000066">
    <property type="protein sequence ID" value="MBO8473313.1"/>
    <property type="molecule type" value="Genomic_DNA"/>
</dbReference>
<dbReference type="FunFam" id="3.90.230.10:FF:000009">
    <property type="entry name" value="xaa-Pro aminopeptidase 2"/>
    <property type="match status" value="1"/>
</dbReference>
<evidence type="ECO:0000256" key="2">
    <source>
        <dbReference type="ARBA" id="ARBA00022723"/>
    </source>
</evidence>
<name>A0A9D9NHI3_9BACT</name>
<dbReference type="Pfam" id="PF16188">
    <property type="entry name" value="Peptidase_M24_C"/>
    <property type="match status" value="1"/>
</dbReference>
<dbReference type="Gene3D" id="3.40.350.10">
    <property type="entry name" value="Creatinase/prolidase N-terminal domain"/>
    <property type="match status" value="2"/>
</dbReference>
<dbReference type="GO" id="GO:0046872">
    <property type="term" value="F:metal ion binding"/>
    <property type="evidence" value="ECO:0007669"/>
    <property type="project" value="UniProtKB-KW"/>
</dbReference>
<dbReference type="InterPro" id="IPR032416">
    <property type="entry name" value="Peptidase_M24_C"/>
</dbReference>
<sequence>MDSKEKILSLRKLMNENGWDAAIISGSDPHSDEYVPERWQARKWISGFTGSAGDIVVTMNHAGLWTDSRYFIQAEKELEGSGIELHKTRLPDSIGIPEWLESAAKNKPGFKVVADGLTMNTDEILSIRHSIGKHGGMLEDIPDYLSAIWKDRPDYPAAKACTLPLRYSGKPRKEKIAWLRGIMSREGCAAMLLSVLDDIAWLFNIRGGDIEYNPLLLAYAVITLDDCEIFTDGRKFSRNETLELQKDGIDILPYESISSRLATHSKTYGNILIDRSTLNFHLYETVTGCFGNDRVINRPSPIPAAKSVKNGVEIRGMKKAALMDGIAMTRFFIWLDGQMRLVKKGKTEVSEIDAAEKLRQLRKEAGALDESFGTISAYGQNAALPHYSATENSFSYLKPHGLYLVDSGGQYPYGTTDITRTIPLGRLGKEERRGYTLVLKGMIALSRAIFPKGSRGTNLDALAREALWQSRMDYGHGTGHGVGHRLCVHEGPQAIRHNWVDCPLLPGMITSNEPGLYVEGRYGIRHENLVLCKEAGKNRFGEWLCFETVTYVHIDTSAIDRKLLTKQEINWLNSYNRGVLAKLSRHLDRDERKWLAKRCRPIK</sequence>
<reference evidence="7" key="2">
    <citation type="journal article" date="2021" name="PeerJ">
        <title>Extensive microbial diversity within the chicken gut microbiome revealed by metagenomics and culture.</title>
        <authorList>
            <person name="Gilroy R."/>
            <person name="Ravi A."/>
            <person name="Getino M."/>
            <person name="Pursley I."/>
            <person name="Horton D.L."/>
            <person name="Alikhan N.F."/>
            <person name="Baker D."/>
            <person name="Gharbi K."/>
            <person name="Hall N."/>
            <person name="Watson M."/>
            <person name="Adriaenssens E.M."/>
            <person name="Foster-Nyarko E."/>
            <person name="Jarju S."/>
            <person name="Secka A."/>
            <person name="Antonio M."/>
            <person name="Oren A."/>
            <person name="Chaudhuri R.R."/>
            <person name="La Ragione R."/>
            <person name="Hildebrand F."/>
            <person name="Pallen M.J."/>
        </authorList>
    </citation>
    <scope>NUCLEOTIDE SEQUENCE</scope>
    <source>
        <strain evidence="7">B1-8020</strain>
    </source>
</reference>
<feature type="domain" description="Peptidase M24 C-terminal" evidence="6">
    <location>
        <begin position="542"/>
        <end position="602"/>
    </location>
</feature>
<dbReference type="Pfam" id="PF00557">
    <property type="entry name" value="Peptidase_M24"/>
    <property type="match status" value="1"/>
</dbReference>
<evidence type="ECO:0000259" key="4">
    <source>
        <dbReference type="Pfam" id="PF00557"/>
    </source>
</evidence>
<evidence type="ECO:0000313" key="7">
    <source>
        <dbReference type="EMBL" id="MBO8473313.1"/>
    </source>
</evidence>
<dbReference type="PANTHER" id="PTHR43763">
    <property type="entry name" value="XAA-PRO AMINOPEPTIDASE 1"/>
    <property type="match status" value="1"/>
</dbReference>
<accession>A0A9D9NHI3</accession>
<dbReference type="Gene3D" id="3.90.230.10">
    <property type="entry name" value="Creatinase/methionine aminopeptidase superfamily"/>
    <property type="match status" value="1"/>
</dbReference>
<dbReference type="InterPro" id="IPR000587">
    <property type="entry name" value="Creatinase_N"/>
</dbReference>
<dbReference type="InterPro" id="IPR029149">
    <property type="entry name" value="Creatin/AminoP/Spt16_N"/>
</dbReference>
<evidence type="ECO:0000259" key="5">
    <source>
        <dbReference type="Pfam" id="PF01321"/>
    </source>
</evidence>
<reference evidence="7" key="1">
    <citation type="submission" date="2020-10" db="EMBL/GenBank/DDBJ databases">
        <authorList>
            <person name="Gilroy R."/>
        </authorList>
    </citation>
    <scope>NUCLEOTIDE SEQUENCE</scope>
    <source>
        <strain evidence="7">B1-8020</strain>
    </source>
</reference>
<dbReference type="InterPro" id="IPR000994">
    <property type="entry name" value="Pept_M24"/>
</dbReference>
<protein>
    <submittedName>
        <fullName evidence="7">Aminopeptidase P family protein</fullName>
    </submittedName>
</protein>
<gene>
    <name evidence="7" type="ORF">IAB81_06745</name>
</gene>
<proteinExistence type="inferred from homology"/>
<evidence type="ECO:0000259" key="6">
    <source>
        <dbReference type="Pfam" id="PF16188"/>
    </source>
</evidence>
<keyword evidence="7" id="KW-0031">Aminopeptidase</keyword>
<comment type="similarity">
    <text evidence="1">Belongs to the peptidase M24B family.</text>
</comment>
<dbReference type="SUPFAM" id="SSF55920">
    <property type="entry name" value="Creatinase/aminopeptidase"/>
    <property type="match status" value="1"/>
</dbReference>
<feature type="domain" description="Creatinase N-terminal" evidence="5">
    <location>
        <begin position="7"/>
        <end position="106"/>
    </location>
</feature>
<dbReference type="InterPro" id="IPR036005">
    <property type="entry name" value="Creatinase/aminopeptidase-like"/>
</dbReference>
<dbReference type="Proteomes" id="UP000823604">
    <property type="component" value="Unassembled WGS sequence"/>
</dbReference>
<dbReference type="CDD" id="cd01085">
    <property type="entry name" value="APP"/>
    <property type="match status" value="1"/>
</dbReference>
<evidence type="ECO:0000313" key="8">
    <source>
        <dbReference type="Proteomes" id="UP000823604"/>
    </source>
</evidence>
<keyword evidence="3" id="KW-0378">Hydrolase</keyword>
<keyword evidence="7" id="KW-0645">Protease</keyword>
<dbReference type="SUPFAM" id="SSF53092">
    <property type="entry name" value="Creatinase/prolidase N-terminal domain"/>
    <property type="match status" value="2"/>
</dbReference>
<dbReference type="Pfam" id="PF16189">
    <property type="entry name" value="Creatinase_N_2"/>
    <property type="match status" value="1"/>
</dbReference>
<keyword evidence="2" id="KW-0479">Metal-binding</keyword>
<feature type="domain" description="Peptidase M24" evidence="4">
    <location>
        <begin position="316"/>
        <end position="534"/>
    </location>
</feature>